<gene>
    <name evidence="1" type="ORF">QJT80_06750</name>
</gene>
<dbReference type="AlphaFoldDB" id="A0AA95KJP4"/>
<accession>A0AA95KJP4</accession>
<sequence>MSPTLMYTQQLAEKLGKTTEAVRMLRCRDPQSLPPPNGRIGRRDYWLSDSVDDWLRNGGKRAYKRRGRPRLVPEHINVTSV</sequence>
<reference evidence="1" key="1">
    <citation type="journal article" date="2023" name="Int. J. Mol. Sci.">
        <title>Metagenomics Revealed a New Genus 'Candidatus Thiocaldithrix dubininis' gen. nov., sp. nov. and a New Species 'Candidatus Thiothrix putei' sp. nov. in the Family Thiotrichaceae, Some Members of Which Have Traits of Both Na+- and H+-Motive Energetics.</title>
        <authorList>
            <person name="Ravin N.V."/>
            <person name="Muntyan M.S."/>
            <person name="Smolyakov D.D."/>
            <person name="Rudenko T.S."/>
            <person name="Beletsky A.V."/>
            <person name="Mardanov A.V."/>
            <person name="Grabovich M.Y."/>
        </authorList>
    </citation>
    <scope>NUCLEOTIDE SEQUENCE</scope>
    <source>
        <strain evidence="1">GKL-01</strain>
    </source>
</reference>
<evidence type="ECO:0000313" key="1">
    <source>
        <dbReference type="EMBL" id="WGZ92175.1"/>
    </source>
</evidence>
<name>A0AA95KJP4_9GAMM</name>
<dbReference type="Proteomes" id="UP001300672">
    <property type="component" value="Chromosome"/>
</dbReference>
<organism evidence="1">
    <name type="scientific">Candidatus Thiocaldithrix dubininis</name>
    <dbReference type="NCBI Taxonomy" id="3080823"/>
    <lineage>
        <taxon>Bacteria</taxon>
        <taxon>Pseudomonadati</taxon>
        <taxon>Pseudomonadota</taxon>
        <taxon>Gammaproteobacteria</taxon>
        <taxon>Thiotrichales</taxon>
        <taxon>Thiotrichaceae</taxon>
        <taxon>Candidatus Thiocaldithrix</taxon>
    </lineage>
</organism>
<dbReference type="KEGG" id="tdu:QJT80_06750"/>
<protein>
    <submittedName>
        <fullName evidence="1">Uncharacterized protein</fullName>
    </submittedName>
</protein>
<dbReference type="EMBL" id="CP124755">
    <property type="protein sequence ID" value="WGZ92175.1"/>
    <property type="molecule type" value="Genomic_DNA"/>
</dbReference>
<proteinExistence type="predicted"/>
<reference evidence="1" key="2">
    <citation type="submission" date="2023-04" db="EMBL/GenBank/DDBJ databases">
        <authorList>
            <person name="Beletskiy A.V."/>
            <person name="Mardanov A.V."/>
            <person name="Ravin N.V."/>
        </authorList>
    </citation>
    <scope>NUCLEOTIDE SEQUENCE</scope>
    <source>
        <strain evidence="1">GKL-01</strain>
    </source>
</reference>